<evidence type="ECO:0000256" key="4">
    <source>
        <dbReference type="ARBA" id="ARBA00022989"/>
    </source>
</evidence>
<evidence type="ECO:0000256" key="3">
    <source>
        <dbReference type="ARBA" id="ARBA00022824"/>
    </source>
</evidence>
<keyword evidence="8" id="KW-1185">Reference proteome</keyword>
<accession>A0A9P3GHX7</accession>
<keyword evidence="2 6" id="KW-0812">Transmembrane</keyword>
<dbReference type="Proteomes" id="UP000703269">
    <property type="component" value="Unassembled WGS sequence"/>
</dbReference>
<proteinExistence type="predicted"/>
<dbReference type="EMBL" id="BPQB01000036">
    <property type="protein sequence ID" value="GJE93990.1"/>
    <property type="molecule type" value="Genomic_DNA"/>
</dbReference>
<evidence type="ECO:0000313" key="7">
    <source>
        <dbReference type="EMBL" id="GJE93990.1"/>
    </source>
</evidence>
<keyword evidence="5 6" id="KW-0472">Membrane</keyword>
<evidence type="ECO:0000256" key="2">
    <source>
        <dbReference type="ARBA" id="ARBA00022692"/>
    </source>
</evidence>
<keyword evidence="3" id="KW-0256">Endoplasmic reticulum</keyword>
<organism evidence="7 8">
    <name type="scientific">Phanerochaete sordida</name>
    <dbReference type="NCBI Taxonomy" id="48140"/>
    <lineage>
        <taxon>Eukaryota</taxon>
        <taxon>Fungi</taxon>
        <taxon>Dikarya</taxon>
        <taxon>Basidiomycota</taxon>
        <taxon>Agaricomycotina</taxon>
        <taxon>Agaricomycetes</taxon>
        <taxon>Polyporales</taxon>
        <taxon>Phanerochaetaceae</taxon>
        <taxon>Phanerochaete</taxon>
    </lineage>
</organism>
<name>A0A9P3GHX7_9APHY</name>
<gene>
    <name evidence="7" type="ORF">PsYK624_101570</name>
</gene>
<dbReference type="InterPro" id="IPR024512">
    <property type="entry name" value="Ser_palmitoyltrfase_ssu-like"/>
</dbReference>
<feature type="transmembrane region" description="Helical" evidence="6">
    <location>
        <begin position="58"/>
        <end position="79"/>
    </location>
</feature>
<evidence type="ECO:0000256" key="6">
    <source>
        <dbReference type="SAM" id="Phobius"/>
    </source>
</evidence>
<evidence type="ECO:0000313" key="8">
    <source>
        <dbReference type="Proteomes" id="UP000703269"/>
    </source>
</evidence>
<keyword evidence="4 6" id="KW-1133">Transmembrane helix</keyword>
<comment type="caution">
    <text evidence="7">The sequence shown here is derived from an EMBL/GenBank/DDBJ whole genome shotgun (WGS) entry which is preliminary data.</text>
</comment>
<dbReference type="AlphaFoldDB" id="A0A9P3GHX7"/>
<comment type="subcellular location">
    <subcellularLocation>
        <location evidence="1">Endoplasmic reticulum membrane</location>
        <topology evidence="1">Multi-pass membrane protein</topology>
    </subcellularLocation>
</comment>
<dbReference type="GO" id="GO:0005789">
    <property type="term" value="C:endoplasmic reticulum membrane"/>
    <property type="evidence" value="ECO:0007669"/>
    <property type="project" value="UniProtKB-SubCell"/>
</dbReference>
<sequence>MHNSLEYWRTTPSTAAALFSVEMPYRPPKSRVGAFLWRRRMWLETTMGLSVLEPWEKLMILVIFYLLITVTATGVYRFLPQQLDVLHSRTVYYFFGHEASQSGAQAVQQLVSGIANSTKEL</sequence>
<dbReference type="OrthoDB" id="202672at2759"/>
<dbReference type="Pfam" id="PF11779">
    <property type="entry name" value="SPT_ssu-like"/>
    <property type="match status" value="1"/>
</dbReference>
<evidence type="ECO:0000256" key="5">
    <source>
        <dbReference type="ARBA" id="ARBA00023136"/>
    </source>
</evidence>
<reference evidence="7 8" key="1">
    <citation type="submission" date="2021-08" db="EMBL/GenBank/DDBJ databases">
        <title>Draft Genome Sequence of Phanerochaete sordida strain YK-624.</title>
        <authorList>
            <person name="Mori T."/>
            <person name="Dohra H."/>
            <person name="Suzuki T."/>
            <person name="Kawagishi H."/>
            <person name="Hirai H."/>
        </authorList>
    </citation>
    <scope>NUCLEOTIDE SEQUENCE [LARGE SCALE GENOMIC DNA]</scope>
    <source>
        <strain evidence="7 8">YK-624</strain>
    </source>
</reference>
<protein>
    <submittedName>
        <fullName evidence="7">Uncharacterized protein</fullName>
    </submittedName>
</protein>
<evidence type="ECO:0000256" key="1">
    <source>
        <dbReference type="ARBA" id="ARBA00004477"/>
    </source>
</evidence>